<name>A0ABQ0XTK9_9STAP</name>
<keyword evidence="1" id="KW-0472">Membrane</keyword>
<proteinExistence type="predicted"/>
<keyword evidence="1" id="KW-1133">Transmembrane helix</keyword>
<organism evidence="2 3">
    <name type="scientific">Staphylococcus arlettae</name>
    <dbReference type="NCBI Taxonomy" id="29378"/>
    <lineage>
        <taxon>Bacteria</taxon>
        <taxon>Bacillati</taxon>
        <taxon>Bacillota</taxon>
        <taxon>Bacilli</taxon>
        <taxon>Bacillales</taxon>
        <taxon>Staphylococcaceae</taxon>
        <taxon>Staphylococcus</taxon>
    </lineage>
</organism>
<sequence>MKSKVFDCSPLPLFYFDTAIMINILYKGNYFLFILIFCIMTVGNEGELND</sequence>
<protein>
    <submittedName>
        <fullName evidence="2">Uncharacterized protein</fullName>
    </submittedName>
</protein>
<evidence type="ECO:0000313" key="2">
    <source>
        <dbReference type="EMBL" id="GEQ00059.1"/>
    </source>
</evidence>
<feature type="transmembrane region" description="Helical" evidence="1">
    <location>
        <begin position="20"/>
        <end position="42"/>
    </location>
</feature>
<keyword evidence="1" id="KW-0812">Transmembrane</keyword>
<dbReference type="Proteomes" id="UP000321598">
    <property type="component" value="Unassembled WGS sequence"/>
</dbReference>
<accession>A0ABQ0XTK9</accession>
<evidence type="ECO:0000256" key="1">
    <source>
        <dbReference type="SAM" id="Phobius"/>
    </source>
</evidence>
<keyword evidence="3" id="KW-1185">Reference proteome</keyword>
<reference evidence="2 3" key="1">
    <citation type="submission" date="2019-07" db="EMBL/GenBank/DDBJ databases">
        <title>Whole genome shotgun sequence of Staphylococcus arlettae NBRC 109765.</title>
        <authorList>
            <person name="Hosoyama A."/>
            <person name="Uohara A."/>
            <person name="Ohji S."/>
            <person name="Ichikawa N."/>
        </authorList>
    </citation>
    <scope>NUCLEOTIDE SEQUENCE [LARGE SCALE GENOMIC DNA]</scope>
    <source>
        <strain evidence="2 3">NBRC 109765</strain>
    </source>
</reference>
<evidence type="ECO:0000313" key="3">
    <source>
        <dbReference type="Proteomes" id="UP000321598"/>
    </source>
</evidence>
<gene>
    <name evidence="2" type="ORF">SAR03_10960</name>
</gene>
<comment type="caution">
    <text evidence="2">The sequence shown here is derived from an EMBL/GenBank/DDBJ whole genome shotgun (WGS) entry which is preliminary data.</text>
</comment>
<dbReference type="EMBL" id="BKAV01000007">
    <property type="protein sequence ID" value="GEQ00059.1"/>
    <property type="molecule type" value="Genomic_DNA"/>
</dbReference>